<comment type="subcellular location">
    <subcellularLocation>
        <location evidence="1">Cell membrane</location>
        <topology evidence="1">Multi-pass membrane protein</topology>
    </subcellularLocation>
</comment>
<feature type="transmembrane region" description="Helical" evidence="7">
    <location>
        <begin position="20"/>
        <end position="38"/>
    </location>
</feature>
<keyword evidence="3" id="KW-1003">Cell membrane</keyword>
<dbReference type="Pfam" id="PF03176">
    <property type="entry name" value="MMPL"/>
    <property type="match status" value="2"/>
</dbReference>
<evidence type="ECO:0000256" key="5">
    <source>
        <dbReference type="ARBA" id="ARBA00022989"/>
    </source>
</evidence>
<proteinExistence type="inferred from homology"/>
<keyword evidence="5 7" id="KW-1133">Transmembrane helix</keyword>
<protein>
    <submittedName>
        <fullName evidence="9">RND family transporter</fullName>
    </submittedName>
</protein>
<keyword evidence="4 7" id="KW-0812">Transmembrane</keyword>
<evidence type="ECO:0000256" key="6">
    <source>
        <dbReference type="ARBA" id="ARBA00023136"/>
    </source>
</evidence>
<dbReference type="RefSeq" id="WP_140689035.1">
    <property type="nucleotide sequence ID" value="NZ_RCZG01000002.1"/>
</dbReference>
<gene>
    <name evidence="9" type="ORF">EAH80_06670</name>
</gene>
<keyword evidence="6 7" id="KW-0472">Membrane</keyword>
<feature type="transmembrane region" description="Helical" evidence="7">
    <location>
        <begin position="951"/>
        <end position="981"/>
    </location>
</feature>
<feature type="domain" description="SSD" evidence="8">
    <location>
        <begin position="218"/>
        <end position="348"/>
    </location>
</feature>
<dbReference type="InterPro" id="IPR050545">
    <property type="entry name" value="Mycobact_MmpL"/>
</dbReference>
<dbReference type="EMBL" id="RCZG01000002">
    <property type="protein sequence ID" value="TPG35745.1"/>
    <property type="molecule type" value="Genomic_DNA"/>
</dbReference>
<dbReference type="PANTHER" id="PTHR33406:SF6">
    <property type="entry name" value="MEMBRANE PROTEIN YDGH-RELATED"/>
    <property type="match status" value="1"/>
</dbReference>
<evidence type="ECO:0000313" key="10">
    <source>
        <dbReference type="Proteomes" id="UP000320095"/>
    </source>
</evidence>
<feature type="transmembrane region" description="Helical" evidence="7">
    <location>
        <begin position="246"/>
        <end position="273"/>
    </location>
</feature>
<keyword evidence="10" id="KW-1185">Reference proteome</keyword>
<evidence type="ECO:0000256" key="7">
    <source>
        <dbReference type="SAM" id="Phobius"/>
    </source>
</evidence>
<evidence type="ECO:0000256" key="4">
    <source>
        <dbReference type="ARBA" id="ARBA00022692"/>
    </source>
</evidence>
<dbReference type="GO" id="GO:0005886">
    <property type="term" value="C:plasma membrane"/>
    <property type="evidence" value="ECO:0007669"/>
    <property type="project" value="UniProtKB-SubCell"/>
</dbReference>
<feature type="transmembrane region" description="Helical" evidence="7">
    <location>
        <begin position="329"/>
        <end position="349"/>
    </location>
</feature>
<dbReference type="AlphaFoldDB" id="A0A502EDE6"/>
<feature type="transmembrane region" description="Helical" evidence="7">
    <location>
        <begin position="294"/>
        <end position="317"/>
    </location>
</feature>
<sequence length="994" mass="105002">MRHGQSKFLGRLADLVGRNAYLVFGIWILVAVGLNLATPQLEQVCLEKSGPLIPESAPSLVTLKEIGTQFGESQASAIGYLVLEDNRGFNDVDRAYYDDMVARLRANHSEIESVQDLLPDPATIHIAASQDGKAVYATVRFYGGLGGTPQRAGQQFVRGLIDHTPKPDGLSVYLTGPAPTIGDEIAAQEHSIALITAATVGMIVVLLLFVYRRLSTILVPLLSVGLALGISRPIVALLALHTNLDVSIFSVMLLAAILLGAGTDYGVFLLSGYHQGRRRGMSTHESIVASATETSGIIVASGLTVAASCAVMSATQISLFRTTGLPCSIGVIVAVLAALTLVPALLSILGRRGFAEPRAEGSSRYWRRVGVLIVRRPGRVLATSIAILLALAAPTLWMVTGYDEREVQPATTPSNQGYDAIARHYEPSALTPDVILIAADRDLRNSADFSALNSVVRTIQKVPGVSEVLSPTQPEGKAIPEFTLSGQDRQLADKLSAAIQGLAESQPKLQQLEQGTQRLSDGLGQLSAGNALAAQGAGRILSGMKQLQSGLFSASGGSNDLSGGTDRLADGSKEMADSIDSMVTPILTQLDTFVPPPPNGMPCEQGSNCGEVDQMAALAQDTSLVGRVRYLLTQLKVGSRQLADGNRRVSDGLRKLQTGLAAASDGTDHLTDGQALLTSKLSEIAAGADSARSGMRQVADGVKQISPQMQDLLVGLTQARDFLSEVGANVSGADAGFYVPKGAFQDPRLKQAMSYFISKDGHSARLLVFGNSTAYEKSALGRLDAVINSTNSALAETTLNGSRMEVSGVAAGFRDLQHMIGRDFAIVATFALLFIFIILAWLLGGLIAPMYLMITIVLSYLSAVGIGVLVWQILLGIDLYWAVPLVSLVALVAVGSDYNLLFMSRIHANSMVGTRSGIIKAFTATGGVITVAGVVFAVTMLAMLVSPVYTVAQIGFTIGAGLLIDTFVVRTLTVPAVAALLGTRTWWPRWGLQS</sequence>
<accession>A0A502EDE6</accession>
<evidence type="ECO:0000259" key="8">
    <source>
        <dbReference type="PROSITE" id="PS50156"/>
    </source>
</evidence>
<dbReference type="SUPFAM" id="SSF82866">
    <property type="entry name" value="Multidrug efflux transporter AcrB transmembrane domain"/>
    <property type="match status" value="2"/>
</dbReference>
<reference evidence="9 10" key="1">
    <citation type="journal article" date="2019" name="Environ. Microbiol.">
        <title>Species interactions and distinct microbial communities in high Arctic permafrost affected cryosols are associated with the CH4 and CO2 gas fluxes.</title>
        <authorList>
            <person name="Altshuler I."/>
            <person name="Hamel J."/>
            <person name="Turney S."/>
            <person name="Magnuson E."/>
            <person name="Levesque R."/>
            <person name="Greer C."/>
            <person name="Whyte L.G."/>
        </authorList>
    </citation>
    <scope>NUCLEOTIDE SEQUENCE [LARGE SCALE GENOMIC DNA]</scope>
    <source>
        <strain evidence="9 10">S5.20</strain>
    </source>
</reference>
<dbReference type="Gene3D" id="1.20.1640.10">
    <property type="entry name" value="Multidrug efflux transporter AcrB transmembrane domain"/>
    <property type="match status" value="2"/>
</dbReference>
<feature type="transmembrane region" description="Helical" evidence="7">
    <location>
        <begin position="192"/>
        <end position="211"/>
    </location>
</feature>
<comment type="similarity">
    <text evidence="2">Belongs to the resistance-nodulation-cell division (RND) (TC 2.A.6) family. MmpL subfamily.</text>
</comment>
<dbReference type="InterPro" id="IPR000731">
    <property type="entry name" value="SSD"/>
</dbReference>
<evidence type="ECO:0000256" key="1">
    <source>
        <dbReference type="ARBA" id="ARBA00004651"/>
    </source>
</evidence>
<feature type="transmembrane region" description="Helical" evidence="7">
    <location>
        <begin position="879"/>
        <end position="900"/>
    </location>
</feature>
<dbReference type="Proteomes" id="UP000320095">
    <property type="component" value="Unassembled WGS sequence"/>
</dbReference>
<feature type="transmembrane region" description="Helical" evidence="7">
    <location>
        <begin position="921"/>
        <end position="945"/>
    </location>
</feature>
<dbReference type="OrthoDB" id="2365435at2"/>
<feature type="transmembrane region" description="Helical" evidence="7">
    <location>
        <begin position="218"/>
        <end position="240"/>
    </location>
</feature>
<organism evidence="9 10">
    <name type="scientific">Mycolicibacterium hodleri</name>
    <dbReference type="NCBI Taxonomy" id="49897"/>
    <lineage>
        <taxon>Bacteria</taxon>
        <taxon>Bacillati</taxon>
        <taxon>Actinomycetota</taxon>
        <taxon>Actinomycetes</taxon>
        <taxon>Mycobacteriales</taxon>
        <taxon>Mycobacteriaceae</taxon>
        <taxon>Mycolicibacterium</taxon>
    </lineage>
</organism>
<feature type="transmembrane region" description="Helical" evidence="7">
    <location>
        <begin position="380"/>
        <end position="399"/>
    </location>
</feature>
<name>A0A502EDE6_9MYCO</name>
<evidence type="ECO:0000313" key="9">
    <source>
        <dbReference type="EMBL" id="TPG35745.1"/>
    </source>
</evidence>
<comment type="caution">
    <text evidence="9">The sequence shown here is derived from an EMBL/GenBank/DDBJ whole genome shotgun (WGS) entry which is preliminary data.</text>
</comment>
<dbReference type="InterPro" id="IPR004869">
    <property type="entry name" value="MMPL_dom"/>
</dbReference>
<evidence type="ECO:0000256" key="2">
    <source>
        <dbReference type="ARBA" id="ARBA00010157"/>
    </source>
</evidence>
<evidence type="ECO:0000256" key="3">
    <source>
        <dbReference type="ARBA" id="ARBA00022475"/>
    </source>
</evidence>
<feature type="transmembrane region" description="Helical" evidence="7">
    <location>
        <begin position="850"/>
        <end position="873"/>
    </location>
</feature>
<dbReference type="PROSITE" id="PS50156">
    <property type="entry name" value="SSD"/>
    <property type="match status" value="1"/>
</dbReference>
<feature type="transmembrane region" description="Helical" evidence="7">
    <location>
        <begin position="824"/>
        <end position="843"/>
    </location>
</feature>
<dbReference type="PANTHER" id="PTHR33406">
    <property type="entry name" value="MEMBRANE PROTEIN MJ1562-RELATED"/>
    <property type="match status" value="1"/>
</dbReference>